<protein>
    <recommendedName>
        <fullName evidence="3 11">DNA-directed RNA polymerase subunit omega</fullName>
        <shortName evidence="11">RNAP omega subunit</shortName>
        <ecNumber evidence="2 11">2.7.7.6</ecNumber>
    </recommendedName>
    <alternativeName>
        <fullName evidence="11">RNA polymerase omega subunit</fullName>
    </alternativeName>
    <alternativeName>
        <fullName evidence="9 11">Transcriptase subunit omega</fullName>
    </alternativeName>
</protein>
<dbReference type="GO" id="GO:0000428">
    <property type="term" value="C:DNA-directed RNA polymerase complex"/>
    <property type="evidence" value="ECO:0007669"/>
    <property type="project" value="UniProtKB-KW"/>
</dbReference>
<evidence type="ECO:0000256" key="3">
    <source>
        <dbReference type="ARBA" id="ARBA00013725"/>
    </source>
</evidence>
<dbReference type="NCBIfam" id="TIGR00690">
    <property type="entry name" value="rpoZ"/>
    <property type="match status" value="1"/>
</dbReference>
<dbReference type="GO" id="GO:0003677">
    <property type="term" value="F:DNA binding"/>
    <property type="evidence" value="ECO:0007669"/>
    <property type="project" value="UniProtKB-UniRule"/>
</dbReference>
<dbReference type="EMBL" id="SLWN01000004">
    <property type="protein sequence ID" value="TCO32593.1"/>
    <property type="molecule type" value="Genomic_DNA"/>
</dbReference>
<keyword evidence="6 11" id="KW-0548">Nucleotidyltransferase</keyword>
<dbReference type="AlphaFoldDB" id="A0A4R2HN13"/>
<dbReference type="InterPro" id="IPR036161">
    <property type="entry name" value="RPB6/omega-like_sf"/>
</dbReference>
<proteinExistence type="inferred from homology"/>
<evidence type="ECO:0000313" key="12">
    <source>
        <dbReference type="EMBL" id="TCO32593.1"/>
    </source>
</evidence>
<evidence type="ECO:0000256" key="5">
    <source>
        <dbReference type="ARBA" id="ARBA00022679"/>
    </source>
</evidence>
<gene>
    <name evidence="11" type="primary">rpoZ</name>
    <name evidence="12" type="ORF">EV652_104199</name>
</gene>
<evidence type="ECO:0000313" key="13">
    <source>
        <dbReference type="Proteomes" id="UP000294508"/>
    </source>
</evidence>
<evidence type="ECO:0000256" key="11">
    <source>
        <dbReference type="HAMAP-Rule" id="MF_00366"/>
    </source>
</evidence>
<comment type="caution">
    <text evidence="12">The sequence shown here is derived from an EMBL/GenBank/DDBJ whole genome shotgun (WGS) entry which is preliminary data.</text>
</comment>
<evidence type="ECO:0000256" key="7">
    <source>
        <dbReference type="ARBA" id="ARBA00023163"/>
    </source>
</evidence>
<comment type="subunit">
    <text evidence="8 11">The RNAP catalytic core consists of 2 alpha, 1 beta, 1 beta' and 1 omega subunit. When a sigma factor is associated with the core the holoenzyme is formed, which can initiate transcription.</text>
</comment>
<evidence type="ECO:0000256" key="10">
    <source>
        <dbReference type="ARBA" id="ARBA00048552"/>
    </source>
</evidence>
<name>A0A4R2HN13_9ACTN</name>
<dbReference type="EC" id="2.7.7.6" evidence="2 11"/>
<dbReference type="InterPro" id="IPR006110">
    <property type="entry name" value="Pol_omega/Rpo6/RPB6"/>
</dbReference>
<comment type="function">
    <text evidence="11">Promotes RNA polymerase assembly. Latches the N- and C-terminal regions of the beta' subunit thereby facilitating its interaction with the beta and alpha subunits.</text>
</comment>
<dbReference type="InterPro" id="IPR003716">
    <property type="entry name" value="DNA-dir_RNA_pol_omega"/>
</dbReference>
<dbReference type="SMART" id="SM01409">
    <property type="entry name" value="RNA_pol_Rpb6"/>
    <property type="match status" value="1"/>
</dbReference>
<dbReference type="Gene3D" id="3.90.940.10">
    <property type="match status" value="1"/>
</dbReference>
<evidence type="ECO:0000256" key="1">
    <source>
        <dbReference type="ARBA" id="ARBA00006711"/>
    </source>
</evidence>
<keyword evidence="7 11" id="KW-0804">Transcription</keyword>
<dbReference type="GO" id="GO:0003899">
    <property type="term" value="F:DNA-directed RNA polymerase activity"/>
    <property type="evidence" value="ECO:0007669"/>
    <property type="project" value="UniProtKB-UniRule"/>
</dbReference>
<evidence type="ECO:0000256" key="4">
    <source>
        <dbReference type="ARBA" id="ARBA00022478"/>
    </source>
</evidence>
<dbReference type="GO" id="GO:0006351">
    <property type="term" value="P:DNA-templated transcription"/>
    <property type="evidence" value="ECO:0007669"/>
    <property type="project" value="UniProtKB-UniRule"/>
</dbReference>
<evidence type="ECO:0000256" key="2">
    <source>
        <dbReference type="ARBA" id="ARBA00012418"/>
    </source>
</evidence>
<dbReference type="PANTHER" id="PTHR34476">
    <property type="entry name" value="DNA-DIRECTED RNA POLYMERASE SUBUNIT OMEGA"/>
    <property type="match status" value="1"/>
</dbReference>
<keyword evidence="13" id="KW-1185">Reference proteome</keyword>
<dbReference type="OrthoDB" id="8481372at2"/>
<sequence>MSAKEPVAIGITSPPIDDLLTHTDSKYKLVLYSAKRARQINAYYSQLGEGLLEYVGPLVETHVQEKPLSIAMREINEGVLTCTDIDPEAEAEAAAAEKSE</sequence>
<dbReference type="SUPFAM" id="SSF63562">
    <property type="entry name" value="RPB6/omega subunit-like"/>
    <property type="match status" value="1"/>
</dbReference>
<organism evidence="12 13">
    <name type="scientific">Kribbella steppae</name>
    <dbReference type="NCBI Taxonomy" id="2512223"/>
    <lineage>
        <taxon>Bacteria</taxon>
        <taxon>Bacillati</taxon>
        <taxon>Actinomycetota</taxon>
        <taxon>Actinomycetes</taxon>
        <taxon>Propionibacteriales</taxon>
        <taxon>Kribbellaceae</taxon>
        <taxon>Kribbella</taxon>
    </lineage>
</organism>
<dbReference type="Pfam" id="PF01192">
    <property type="entry name" value="RNA_pol_Rpb6"/>
    <property type="match status" value="1"/>
</dbReference>
<keyword evidence="4 11" id="KW-0240">DNA-directed RNA polymerase</keyword>
<accession>A0A4R2HN13</accession>
<reference evidence="12 13" key="1">
    <citation type="journal article" date="2015" name="Stand. Genomic Sci.">
        <title>Genomic Encyclopedia of Bacterial and Archaeal Type Strains, Phase III: the genomes of soil and plant-associated and newly described type strains.</title>
        <authorList>
            <person name="Whitman W.B."/>
            <person name="Woyke T."/>
            <person name="Klenk H.P."/>
            <person name="Zhou Y."/>
            <person name="Lilburn T.G."/>
            <person name="Beck B.J."/>
            <person name="De Vos P."/>
            <person name="Vandamme P."/>
            <person name="Eisen J.A."/>
            <person name="Garrity G."/>
            <person name="Hugenholtz P."/>
            <person name="Kyrpides N.C."/>
        </authorList>
    </citation>
    <scope>NUCLEOTIDE SEQUENCE [LARGE SCALE GENOMIC DNA]</scope>
    <source>
        <strain evidence="12 13">VKM Ac-2572</strain>
    </source>
</reference>
<keyword evidence="5 11" id="KW-0808">Transferase</keyword>
<evidence type="ECO:0000256" key="8">
    <source>
        <dbReference type="ARBA" id="ARBA00025935"/>
    </source>
</evidence>
<comment type="catalytic activity">
    <reaction evidence="10 11">
        <text>RNA(n) + a ribonucleoside 5'-triphosphate = RNA(n+1) + diphosphate</text>
        <dbReference type="Rhea" id="RHEA:21248"/>
        <dbReference type="Rhea" id="RHEA-COMP:14527"/>
        <dbReference type="Rhea" id="RHEA-COMP:17342"/>
        <dbReference type="ChEBI" id="CHEBI:33019"/>
        <dbReference type="ChEBI" id="CHEBI:61557"/>
        <dbReference type="ChEBI" id="CHEBI:140395"/>
        <dbReference type="EC" id="2.7.7.6"/>
    </reaction>
</comment>
<dbReference type="HAMAP" id="MF_00366">
    <property type="entry name" value="RNApol_bact_RpoZ"/>
    <property type="match status" value="1"/>
</dbReference>
<dbReference type="Proteomes" id="UP000294508">
    <property type="component" value="Unassembled WGS sequence"/>
</dbReference>
<comment type="similarity">
    <text evidence="1 11">Belongs to the RNA polymerase subunit omega family.</text>
</comment>
<dbReference type="RefSeq" id="WP_132209374.1">
    <property type="nucleotide sequence ID" value="NZ_SLWN01000004.1"/>
</dbReference>
<dbReference type="PANTHER" id="PTHR34476:SF1">
    <property type="entry name" value="DNA-DIRECTED RNA POLYMERASE SUBUNIT OMEGA"/>
    <property type="match status" value="1"/>
</dbReference>
<evidence type="ECO:0000256" key="6">
    <source>
        <dbReference type="ARBA" id="ARBA00022695"/>
    </source>
</evidence>
<evidence type="ECO:0000256" key="9">
    <source>
        <dbReference type="ARBA" id="ARBA00029924"/>
    </source>
</evidence>